<gene>
    <name evidence="5" type="ORF">KUTeg_016143</name>
</gene>
<proteinExistence type="predicted"/>
<evidence type="ECO:0000256" key="3">
    <source>
        <dbReference type="ARBA" id="ARBA00022691"/>
    </source>
</evidence>
<evidence type="ECO:0000256" key="1">
    <source>
        <dbReference type="ARBA" id="ARBA00022603"/>
    </source>
</evidence>
<sequence>MSCLVLGYLSCLVIVSGYQNGTSVRKINQFGDYDQTDNMSVEDWEYRWGKNQTQFHMNKVHPLASQGYEVIGCDCADKGCKEFFEENEIPYETSPIKGIDGTIYRATNDKKITLYKCDYFALNEYSKITTAMMKENSTYLLDCFLVDNDRFGGPPFNCTEKNVTSAFGSKWEVEKLETKDVFSKWQESWNIDSFFEEVYLLTKKS</sequence>
<dbReference type="Gene3D" id="3.40.50.150">
    <property type="entry name" value="Vaccinia Virus protein VP39"/>
    <property type="match status" value="2"/>
</dbReference>
<organism evidence="5 6">
    <name type="scientific">Tegillarca granosa</name>
    <name type="common">Malaysian cockle</name>
    <name type="synonym">Anadara granosa</name>
    <dbReference type="NCBI Taxonomy" id="220873"/>
    <lineage>
        <taxon>Eukaryota</taxon>
        <taxon>Metazoa</taxon>
        <taxon>Spiralia</taxon>
        <taxon>Lophotrochozoa</taxon>
        <taxon>Mollusca</taxon>
        <taxon>Bivalvia</taxon>
        <taxon>Autobranchia</taxon>
        <taxon>Pteriomorphia</taxon>
        <taxon>Arcoida</taxon>
        <taxon>Arcoidea</taxon>
        <taxon>Arcidae</taxon>
        <taxon>Tegillarca</taxon>
    </lineage>
</organism>
<comment type="caution">
    <text evidence="5">The sequence shown here is derived from an EMBL/GenBank/DDBJ whole genome shotgun (WGS) entry which is preliminary data.</text>
</comment>
<feature type="chain" id="PRO_5045042626" evidence="4">
    <location>
        <begin position="18"/>
        <end position="205"/>
    </location>
</feature>
<keyword evidence="6" id="KW-1185">Reference proteome</keyword>
<protein>
    <submittedName>
        <fullName evidence="5">Uncharacterized protein</fullName>
    </submittedName>
</protein>
<evidence type="ECO:0000256" key="2">
    <source>
        <dbReference type="ARBA" id="ARBA00022679"/>
    </source>
</evidence>
<feature type="signal peptide" evidence="4">
    <location>
        <begin position="1"/>
        <end position="17"/>
    </location>
</feature>
<accession>A0ABQ9EK06</accession>
<keyword evidence="2" id="KW-0808">Transferase</keyword>
<evidence type="ECO:0000256" key="4">
    <source>
        <dbReference type="SAM" id="SignalP"/>
    </source>
</evidence>
<evidence type="ECO:0000313" key="6">
    <source>
        <dbReference type="Proteomes" id="UP001217089"/>
    </source>
</evidence>
<dbReference type="PANTHER" id="PTHR10259:SF22">
    <property type="entry name" value="THIOPURINE S-METHYLTRANSFERASE"/>
    <property type="match status" value="1"/>
</dbReference>
<keyword evidence="3" id="KW-0949">S-adenosyl-L-methionine</keyword>
<dbReference type="PANTHER" id="PTHR10259">
    <property type="entry name" value="THIOPURINE S-METHYLTRANSFERASE"/>
    <property type="match status" value="1"/>
</dbReference>
<evidence type="ECO:0000313" key="5">
    <source>
        <dbReference type="EMBL" id="KAJ8305598.1"/>
    </source>
</evidence>
<dbReference type="InterPro" id="IPR008854">
    <property type="entry name" value="TPMT"/>
</dbReference>
<dbReference type="Proteomes" id="UP001217089">
    <property type="component" value="Unassembled WGS sequence"/>
</dbReference>
<dbReference type="SUPFAM" id="SSF53335">
    <property type="entry name" value="S-adenosyl-L-methionine-dependent methyltransferases"/>
    <property type="match status" value="1"/>
</dbReference>
<reference evidence="5 6" key="1">
    <citation type="submission" date="2022-12" db="EMBL/GenBank/DDBJ databases">
        <title>Chromosome-level genome of Tegillarca granosa.</title>
        <authorList>
            <person name="Kim J."/>
        </authorList>
    </citation>
    <scope>NUCLEOTIDE SEQUENCE [LARGE SCALE GENOMIC DNA]</scope>
    <source>
        <strain evidence="5">Teg-2019</strain>
        <tissue evidence="5">Adductor muscle</tissue>
    </source>
</reference>
<dbReference type="InterPro" id="IPR029063">
    <property type="entry name" value="SAM-dependent_MTases_sf"/>
</dbReference>
<dbReference type="EMBL" id="JARBDR010000813">
    <property type="protein sequence ID" value="KAJ8305598.1"/>
    <property type="molecule type" value="Genomic_DNA"/>
</dbReference>
<dbReference type="Pfam" id="PF05724">
    <property type="entry name" value="TPMT"/>
    <property type="match status" value="1"/>
</dbReference>
<keyword evidence="1" id="KW-0489">Methyltransferase</keyword>
<name>A0ABQ9EK06_TEGGR</name>
<keyword evidence="4" id="KW-0732">Signal</keyword>